<sequence length="79" mass="8660">MQGLQGQRQGVGRVRRSRHPAMWPRCGLLPGGATLAGPTRSKAERRPGKAQPPPGDVAPVRPAARRRYACRAYKFKGRT</sequence>
<organism evidence="2 3">
    <name type="scientific">Leclercia adecarboxylata</name>
    <dbReference type="NCBI Taxonomy" id="83655"/>
    <lineage>
        <taxon>Bacteria</taxon>
        <taxon>Pseudomonadati</taxon>
        <taxon>Pseudomonadota</taxon>
        <taxon>Gammaproteobacteria</taxon>
        <taxon>Enterobacterales</taxon>
        <taxon>Enterobacteriaceae</taxon>
        <taxon>Leclercia</taxon>
    </lineage>
</organism>
<protein>
    <submittedName>
        <fullName evidence="2">Uncharacterized protein</fullName>
    </submittedName>
</protein>
<evidence type="ECO:0000313" key="2">
    <source>
        <dbReference type="EMBL" id="QDK21069.1"/>
    </source>
</evidence>
<gene>
    <name evidence="2" type="ORF">ES815_23265</name>
</gene>
<dbReference type="EMBL" id="CP035382">
    <property type="protein sequence ID" value="QDK21069.1"/>
    <property type="molecule type" value="Genomic_DNA"/>
</dbReference>
<proteinExistence type="predicted"/>
<feature type="region of interest" description="Disordered" evidence="1">
    <location>
        <begin position="1"/>
        <end position="62"/>
    </location>
</feature>
<evidence type="ECO:0000256" key="1">
    <source>
        <dbReference type="SAM" id="MobiDB-lite"/>
    </source>
</evidence>
<name>A0AAP9DE44_9ENTR</name>
<accession>A0AAP9DE44</accession>
<evidence type="ECO:0000313" key="3">
    <source>
        <dbReference type="Proteomes" id="UP000317812"/>
    </source>
</evidence>
<dbReference type="AlphaFoldDB" id="A0AAP9DE44"/>
<feature type="compositionally biased region" description="Low complexity" evidence="1">
    <location>
        <begin position="1"/>
        <end position="12"/>
    </location>
</feature>
<feature type="compositionally biased region" description="Low complexity" evidence="1">
    <location>
        <begin position="27"/>
        <end position="39"/>
    </location>
</feature>
<reference evidence="2 3" key="1">
    <citation type="submission" date="2019-01" db="EMBL/GenBank/DDBJ databases">
        <title>Florfenicol resistance in Enterobacteriaceae and whole-genome sequence analysis of florfenicol-resistant Leclercia adecarboxylata strain R25.</title>
        <authorList>
            <person name="Bao Q."/>
            <person name="Ying Y."/>
        </authorList>
    </citation>
    <scope>NUCLEOTIDE SEQUENCE [LARGE SCALE GENOMIC DNA]</scope>
    <source>
        <strain evidence="2 3">R25</strain>
    </source>
</reference>
<dbReference type="Proteomes" id="UP000317812">
    <property type="component" value="Chromosome"/>
</dbReference>